<keyword evidence="3" id="KW-0808">Transferase</keyword>
<evidence type="ECO:0000256" key="3">
    <source>
        <dbReference type="ARBA" id="ARBA00022679"/>
    </source>
</evidence>
<name>A0AAV8T2R9_9ROSI</name>
<evidence type="ECO:0000256" key="8">
    <source>
        <dbReference type="PROSITE-ProRule" id="PRU00175"/>
    </source>
</evidence>
<sequence length="73" mass="8618">MPTTQKDKTKDVYIYGSLDEDDICPICLEEYTLESPRTLTDCNHHYHLHCIYQWMEKSQVCPFCCKLLLVLTC</sequence>
<keyword evidence="6" id="KW-0833">Ubl conjugation pathway</keyword>
<dbReference type="PANTHER" id="PTHR46463">
    <property type="entry name" value="ZINC FINGER, RING/FYVE/PHD-TYPE"/>
    <property type="match status" value="1"/>
</dbReference>
<dbReference type="SMART" id="SM00184">
    <property type="entry name" value="RING"/>
    <property type="match status" value="1"/>
</dbReference>
<evidence type="ECO:0000256" key="6">
    <source>
        <dbReference type="ARBA" id="ARBA00022786"/>
    </source>
</evidence>
<dbReference type="InterPro" id="IPR001841">
    <property type="entry name" value="Znf_RING"/>
</dbReference>
<evidence type="ECO:0000259" key="9">
    <source>
        <dbReference type="PROSITE" id="PS50089"/>
    </source>
</evidence>
<dbReference type="EMBL" id="JAIWQS010000007">
    <property type="protein sequence ID" value="KAJ8760508.1"/>
    <property type="molecule type" value="Genomic_DNA"/>
</dbReference>
<reference evidence="10 11" key="1">
    <citation type="submission" date="2021-09" db="EMBL/GenBank/DDBJ databases">
        <title>Genomic insights and catalytic innovation underlie evolution of tropane alkaloids biosynthesis.</title>
        <authorList>
            <person name="Wang Y.-J."/>
            <person name="Tian T."/>
            <person name="Huang J.-P."/>
            <person name="Huang S.-X."/>
        </authorList>
    </citation>
    <scope>NUCLEOTIDE SEQUENCE [LARGE SCALE GENOMIC DNA]</scope>
    <source>
        <strain evidence="10">KIB-2018</strain>
        <tissue evidence="10">Leaf</tissue>
    </source>
</reference>
<keyword evidence="7" id="KW-0862">Zinc</keyword>
<evidence type="ECO:0000256" key="5">
    <source>
        <dbReference type="ARBA" id="ARBA00022771"/>
    </source>
</evidence>
<dbReference type="InterPro" id="IPR013083">
    <property type="entry name" value="Znf_RING/FYVE/PHD"/>
</dbReference>
<dbReference type="Gene3D" id="3.30.40.10">
    <property type="entry name" value="Zinc/RING finger domain, C3HC4 (zinc finger)"/>
    <property type="match status" value="1"/>
</dbReference>
<evidence type="ECO:0000313" key="11">
    <source>
        <dbReference type="Proteomes" id="UP001159364"/>
    </source>
</evidence>
<keyword evidence="4" id="KW-0479">Metal-binding</keyword>
<evidence type="ECO:0000256" key="7">
    <source>
        <dbReference type="ARBA" id="ARBA00022833"/>
    </source>
</evidence>
<gene>
    <name evidence="10" type="ORF">K2173_015175</name>
</gene>
<dbReference type="AlphaFoldDB" id="A0AAV8T2R9"/>
<protein>
    <recommendedName>
        <fullName evidence="2">RING-type E3 ubiquitin transferase</fullName>
        <ecNumber evidence="2">2.3.2.27</ecNumber>
    </recommendedName>
</protein>
<dbReference type="Pfam" id="PF13639">
    <property type="entry name" value="zf-RING_2"/>
    <property type="match status" value="1"/>
</dbReference>
<comment type="catalytic activity">
    <reaction evidence="1">
        <text>S-ubiquitinyl-[E2 ubiquitin-conjugating enzyme]-L-cysteine + [acceptor protein]-L-lysine = [E2 ubiquitin-conjugating enzyme]-L-cysteine + N(6)-ubiquitinyl-[acceptor protein]-L-lysine.</text>
        <dbReference type="EC" id="2.3.2.27"/>
    </reaction>
</comment>
<evidence type="ECO:0000256" key="2">
    <source>
        <dbReference type="ARBA" id="ARBA00012483"/>
    </source>
</evidence>
<dbReference type="Proteomes" id="UP001159364">
    <property type="component" value="Linkage Group LG07"/>
</dbReference>
<proteinExistence type="predicted"/>
<comment type="caution">
    <text evidence="10">The sequence shown here is derived from an EMBL/GenBank/DDBJ whole genome shotgun (WGS) entry which is preliminary data.</text>
</comment>
<dbReference type="GO" id="GO:0061630">
    <property type="term" value="F:ubiquitin protein ligase activity"/>
    <property type="evidence" value="ECO:0007669"/>
    <property type="project" value="UniProtKB-EC"/>
</dbReference>
<accession>A0AAV8T2R9</accession>
<feature type="domain" description="RING-type" evidence="9">
    <location>
        <begin position="24"/>
        <end position="64"/>
    </location>
</feature>
<dbReference type="SUPFAM" id="SSF57850">
    <property type="entry name" value="RING/U-box"/>
    <property type="match status" value="1"/>
</dbReference>
<evidence type="ECO:0000313" key="10">
    <source>
        <dbReference type="EMBL" id="KAJ8760508.1"/>
    </source>
</evidence>
<evidence type="ECO:0000256" key="4">
    <source>
        <dbReference type="ARBA" id="ARBA00022723"/>
    </source>
</evidence>
<dbReference type="EC" id="2.3.2.27" evidence="2"/>
<keyword evidence="11" id="KW-1185">Reference proteome</keyword>
<evidence type="ECO:0000256" key="1">
    <source>
        <dbReference type="ARBA" id="ARBA00000900"/>
    </source>
</evidence>
<keyword evidence="5 8" id="KW-0863">Zinc-finger</keyword>
<dbReference type="PROSITE" id="PS50089">
    <property type="entry name" value="ZF_RING_2"/>
    <property type="match status" value="1"/>
</dbReference>
<dbReference type="PANTHER" id="PTHR46463:SF10">
    <property type="entry name" value="OS01G0926200 PROTEIN"/>
    <property type="match status" value="1"/>
</dbReference>
<dbReference type="GO" id="GO:0008270">
    <property type="term" value="F:zinc ion binding"/>
    <property type="evidence" value="ECO:0007669"/>
    <property type="project" value="UniProtKB-KW"/>
</dbReference>
<organism evidence="10 11">
    <name type="scientific">Erythroxylum novogranatense</name>
    <dbReference type="NCBI Taxonomy" id="1862640"/>
    <lineage>
        <taxon>Eukaryota</taxon>
        <taxon>Viridiplantae</taxon>
        <taxon>Streptophyta</taxon>
        <taxon>Embryophyta</taxon>
        <taxon>Tracheophyta</taxon>
        <taxon>Spermatophyta</taxon>
        <taxon>Magnoliopsida</taxon>
        <taxon>eudicotyledons</taxon>
        <taxon>Gunneridae</taxon>
        <taxon>Pentapetalae</taxon>
        <taxon>rosids</taxon>
        <taxon>fabids</taxon>
        <taxon>Malpighiales</taxon>
        <taxon>Erythroxylaceae</taxon>
        <taxon>Erythroxylum</taxon>
    </lineage>
</organism>